<comment type="caution">
    <text evidence="2">The sequence shown here is derived from an EMBL/GenBank/DDBJ whole genome shotgun (WGS) entry which is preliminary data.</text>
</comment>
<keyword evidence="1" id="KW-0472">Membrane</keyword>
<dbReference type="OrthoDB" id="5653344at2"/>
<evidence type="ECO:0000313" key="2">
    <source>
        <dbReference type="EMBL" id="KTD67991.1"/>
    </source>
</evidence>
<evidence type="ECO:0000313" key="3">
    <source>
        <dbReference type="Proteomes" id="UP000054926"/>
    </source>
</evidence>
<protein>
    <submittedName>
        <fullName evidence="2">Uncharacterized protein</fullName>
    </submittedName>
</protein>
<dbReference type="STRING" id="947033.Lste_1149"/>
<accession>A0A0W0ZG39</accession>
<keyword evidence="1" id="KW-0812">Transmembrane</keyword>
<organism evidence="2 3">
    <name type="scientific">Legionella steelei</name>
    <dbReference type="NCBI Taxonomy" id="947033"/>
    <lineage>
        <taxon>Bacteria</taxon>
        <taxon>Pseudomonadati</taxon>
        <taxon>Pseudomonadota</taxon>
        <taxon>Gammaproteobacteria</taxon>
        <taxon>Legionellales</taxon>
        <taxon>Legionellaceae</taxon>
        <taxon>Legionella</taxon>
    </lineage>
</organism>
<dbReference type="PATRIC" id="fig|947033.5.peg.1226"/>
<dbReference type="EMBL" id="LNYY01000019">
    <property type="protein sequence ID" value="KTD67991.1"/>
    <property type="molecule type" value="Genomic_DNA"/>
</dbReference>
<feature type="transmembrane region" description="Helical" evidence="1">
    <location>
        <begin position="30"/>
        <end position="51"/>
    </location>
</feature>
<gene>
    <name evidence="2" type="ORF">Lste_1149</name>
</gene>
<reference evidence="2 3" key="1">
    <citation type="submission" date="2015-11" db="EMBL/GenBank/DDBJ databases">
        <title>Genomic analysis of 38 Legionella species identifies large and diverse effector repertoires.</title>
        <authorList>
            <person name="Burstein D."/>
            <person name="Amaro F."/>
            <person name="Zusman T."/>
            <person name="Lifshitz Z."/>
            <person name="Cohen O."/>
            <person name="Gilbert J.A."/>
            <person name="Pupko T."/>
            <person name="Shuman H.A."/>
            <person name="Segal G."/>
        </authorList>
    </citation>
    <scope>NUCLEOTIDE SEQUENCE [LARGE SCALE GENOMIC DNA]</scope>
    <source>
        <strain evidence="2 3">IMVS3376</strain>
    </source>
</reference>
<keyword evidence="1" id="KW-1133">Transmembrane helix</keyword>
<dbReference type="AlphaFoldDB" id="A0A0W0ZG39"/>
<proteinExistence type="predicted"/>
<evidence type="ECO:0000256" key="1">
    <source>
        <dbReference type="SAM" id="Phobius"/>
    </source>
</evidence>
<feature type="transmembrane region" description="Helical" evidence="1">
    <location>
        <begin position="63"/>
        <end position="82"/>
    </location>
</feature>
<dbReference type="Proteomes" id="UP000054926">
    <property type="component" value="Unassembled WGS sequence"/>
</dbReference>
<name>A0A0W0ZG39_9GAMM</name>
<keyword evidence="3" id="KW-1185">Reference proteome</keyword>
<sequence length="86" mass="10120">MNLYAATVEVSPIKENVAQTTSSYFTSVPLYVQVLSITIGIVFLFIAFYMLRSKEEEQRRIQDQFMFYLIIGLLFVFLPFLLEYLF</sequence>